<comment type="caution">
    <text evidence="14">The sequence shown here is derived from an EMBL/GenBank/DDBJ whole genome shotgun (WGS) entry which is preliminary data.</text>
</comment>
<keyword evidence="9 11" id="KW-0472">Membrane</keyword>
<dbReference type="Pfam" id="PF13855">
    <property type="entry name" value="LRR_8"/>
    <property type="match status" value="3"/>
</dbReference>
<dbReference type="SMART" id="SM00369">
    <property type="entry name" value="LRR_TYP"/>
    <property type="match status" value="7"/>
</dbReference>
<gene>
    <name evidence="14" type="ORF">NE237_014307</name>
</gene>
<dbReference type="Pfam" id="PF00560">
    <property type="entry name" value="LRR_1"/>
    <property type="match status" value="2"/>
</dbReference>
<dbReference type="InterPro" id="IPR001611">
    <property type="entry name" value="Leu-rich_rpt"/>
</dbReference>
<evidence type="ECO:0000313" key="14">
    <source>
        <dbReference type="EMBL" id="KAJ4946679.1"/>
    </source>
</evidence>
<evidence type="ECO:0000256" key="10">
    <source>
        <dbReference type="ARBA" id="ARBA00023180"/>
    </source>
</evidence>
<evidence type="ECO:0000256" key="3">
    <source>
        <dbReference type="ARBA" id="ARBA00022475"/>
    </source>
</evidence>
<dbReference type="InterPro" id="IPR032675">
    <property type="entry name" value="LRR_dom_sf"/>
</dbReference>
<evidence type="ECO:0000256" key="12">
    <source>
        <dbReference type="SAM" id="SignalP"/>
    </source>
</evidence>
<reference evidence="14" key="1">
    <citation type="journal article" date="2023" name="Plant J.">
        <title>The genome of the king protea, Protea cynaroides.</title>
        <authorList>
            <person name="Chang J."/>
            <person name="Duong T.A."/>
            <person name="Schoeman C."/>
            <person name="Ma X."/>
            <person name="Roodt D."/>
            <person name="Barker N."/>
            <person name="Li Z."/>
            <person name="Van de Peer Y."/>
            <person name="Mizrachi E."/>
        </authorList>
    </citation>
    <scope>NUCLEOTIDE SEQUENCE</scope>
    <source>
        <tissue evidence="14">Young leaves</tissue>
    </source>
</reference>
<dbReference type="PRINTS" id="PR00019">
    <property type="entry name" value="LEURICHRPT"/>
</dbReference>
<accession>A0A9Q0GKM8</accession>
<proteinExistence type="inferred from homology"/>
<keyword evidence="6 12" id="KW-0732">Signal</keyword>
<protein>
    <recommendedName>
        <fullName evidence="13">Leucine-rich repeat-containing N-terminal plant-type domain-containing protein</fullName>
    </recommendedName>
</protein>
<evidence type="ECO:0000256" key="8">
    <source>
        <dbReference type="ARBA" id="ARBA00022989"/>
    </source>
</evidence>
<evidence type="ECO:0000313" key="15">
    <source>
        <dbReference type="Proteomes" id="UP001141806"/>
    </source>
</evidence>
<keyword evidence="7" id="KW-0677">Repeat</keyword>
<dbReference type="InterPro" id="IPR003591">
    <property type="entry name" value="Leu-rich_rpt_typical-subtyp"/>
</dbReference>
<comment type="similarity">
    <text evidence="2">Belongs to the RLP family.</text>
</comment>
<dbReference type="PANTHER" id="PTHR48062:SF52">
    <property type="entry name" value="RECEPTOR-LIKE PROTEIN 8-RELATED"/>
    <property type="match status" value="1"/>
</dbReference>
<comment type="subcellular location">
    <subcellularLocation>
        <location evidence="1">Cell membrane</location>
        <topology evidence="1">Single-pass type I membrane protein</topology>
    </subcellularLocation>
</comment>
<feature type="transmembrane region" description="Helical" evidence="11">
    <location>
        <begin position="715"/>
        <end position="739"/>
    </location>
</feature>
<organism evidence="14 15">
    <name type="scientific">Protea cynaroides</name>
    <dbReference type="NCBI Taxonomy" id="273540"/>
    <lineage>
        <taxon>Eukaryota</taxon>
        <taxon>Viridiplantae</taxon>
        <taxon>Streptophyta</taxon>
        <taxon>Embryophyta</taxon>
        <taxon>Tracheophyta</taxon>
        <taxon>Spermatophyta</taxon>
        <taxon>Magnoliopsida</taxon>
        <taxon>Proteales</taxon>
        <taxon>Proteaceae</taxon>
        <taxon>Protea</taxon>
    </lineage>
</organism>
<evidence type="ECO:0000256" key="2">
    <source>
        <dbReference type="ARBA" id="ARBA00009592"/>
    </source>
</evidence>
<dbReference type="Gene3D" id="3.80.10.10">
    <property type="entry name" value="Ribonuclease Inhibitor"/>
    <property type="match status" value="3"/>
</dbReference>
<keyword evidence="10" id="KW-0325">Glycoprotein</keyword>
<dbReference type="AlphaFoldDB" id="A0A9Q0GKM8"/>
<keyword evidence="5 11" id="KW-0812">Transmembrane</keyword>
<dbReference type="PANTHER" id="PTHR48062">
    <property type="entry name" value="RECEPTOR-LIKE PROTEIN 14"/>
    <property type="match status" value="1"/>
</dbReference>
<dbReference type="EMBL" id="JAMYWD010000871">
    <property type="protein sequence ID" value="KAJ4946679.1"/>
    <property type="molecule type" value="Genomic_DNA"/>
</dbReference>
<dbReference type="InterPro" id="IPR051502">
    <property type="entry name" value="RLP_Defense_Trigger"/>
</dbReference>
<keyword evidence="4" id="KW-0433">Leucine-rich repeat</keyword>
<dbReference type="FunFam" id="3.80.10.10:FF:000095">
    <property type="entry name" value="LRR receptor-like serine/threonine-protein kinase GSO1"/>
    <property type="match status" value="1"/>
</dbReference>
<evidence type="ECO:0000256" key="9">
    <source>
        <dbReference type="ARBA" id="ARBA00023136"/>
    </source>
</evidence>
<evidence type="ECO:0000256" key="5">
    <source>
        <dbReference type="ARBA" id="ARBA00022692"/>
    </source>
</evidence>
<keyword evidence="15" id="KW-1185">Reference proteome</keyword>
<evidence type="ECO:0000259" key="13">
    <source>
        <dbReference type="Pfam" id="PF08263"/>
    </source>
</evidence>
<feature type="signal peptide" evidence="12">
    <location>
        <begin position="1"/>
        <end position="27"/>
    </location>
</feature>
<dbReference type="SUPFAM" id="SSF52058">
    <property type="entry name" value="L domain-like"/>
    <property type="match status" value="2"/>
</dbReference>
<feature type="domain" description="Leucine-rich repeat-containing N-terminal plant-type" evidence="13">
    <location>
        <begin position="32"/>
        <end position="83"/>
    </location>
</feature>
<dbReference type="OrthoDB" id="4691307at2759"/>
<keyword evidence="3" id="KW-1003">Cell membrane</keyword>
<keyword evidence="8 11" id="KW-1133">Transmembrane helix</keyword>
<evidence type="ECO:0000256" key="4">
    <source>
        <dbReference type="ARBA" id="ARBA00022614"/>
    </source>
</evidence>
<feature type="chain" id="PRO_5040452894" description="Leucine-rich repeat-containing N-terminal plant-type domain-containing protein" evidence="12">
    <location>
        <begin position="28"/>
        <end position="767"/>
    </location>
</feature>
<dbReference type="Proteomes" id="UP001141806">
    <property type="component" value="Unassembled WGS sequence"/>
</dbReference>
<name>A0A9Q0GKM8_9MAGN</name>
<sequence>MKWSLLMMKSLWISLILLFQLHNYLNCLGCLEEERIALLEFKKASYNTWQSIDDGYDKLPSWQIDDEGGSDVDCCSWERVYCNTTTGRVIQLSLDYSYDRFVDDCYLNVSLFSTFKELQHLNLSYNGFRGWIKNEEFLSNFHNLKSLDLSGNLVNASSQTNQVGSTRSLVGLGKLEALDLSTNQVDNHVLPFLGTLTSLTTLSLSANYLEGSLPMKALCGMKRLQELYLSLNNLEGILPPCLENLTSLKILDLSYNQLNGNIPSSLITSLPFLSHFILGYNDFEGTFSFKTFANNSNLEVIDLSSAGGNEFEIEFEDSPWVPLFQLKELSLSNYNLNKKTDAITRFLSSQYNLRKVDLSHCNLDGTFPIWLLENNTMLSDLNLRNNSMRGHFLLPYHVYNATRNIDISGNCFSGMLQKNIGNIFPSLRGLNLSKNNFEGGIPSSIGYMSSLLSLSLSDNNFEGEIPKHMAIGCNRLSVLELSRNRFQGQVFRPHFNLTRLNILRLDDNSFSGNLLIGLSKCSWLQILDISNNNLTEMIPSWIGAILVSAAEEIEFMTKSRSSSYRGDILNFMFGIDLSVNNLIGDIPHEIGDLSEIHALNLSHNQLTGSIPKTFSNLKQIESLDLSYNNLTGEIPSELTTLNFLEVFTVAHNNLSGSTPEMKGQFATFSSTSYEGNPFLCGQPLPEVPSCTIIGASTNPLATTSNDVENKYDIDISAFVGSFVASYVVFLLGLVTILYINTYWRRMWFQFIEACINSSHDFLFDSYN</sequence>
<evidence type="ECO:0000256" key="1">
    <source>
        <dbReference type="ARBA" id="ARBA00004251"/>
    </source>
</evidence>
<dbReference type="Pfam" id="PF08263">
    <property type="entry name" value="LRRNT_2"/>
    <property type="match status" value="1"/>
</dbReference>
<evidence type="ECO:0000256" key="6">
    <source>
        <dbReference type="ARBA" id="ARBA00022729"/>
    </source>
</evidence>
<dbReference type="GO" id="GO:0005886">
    <property type="term" value="C:plasma membrane"/>
    <property type="evidence" value="ECO:0007669"/>
    <property type="project" value="UniProtKB-SubCell"/>
</dbReference>
<evidence type="ECO:0000256" key="7">
    <source>
        <dbReference type="ARBA" id="ARBA00022737"/>
    </source>
</evidence>
<dbReference type="InterPro" id="IPR013210">
    <property type="entry name" value="LRR_N_plant-typ"/>
</dbReference>
<evidence type="ECO:0000256" key="11">
    <source>
        <dbReference type="SAM" id="Phobius"/>
    </source>
</evidence>